<dbReference type="RefSeq" id="WP_231951724.1">
    <property type="nucleotide sequence ID" value="NZ_AP017457.1"/>
</dbReference>
<evidence type="ECO:0000313" key="14">
    <source>
        <dbReference type="EMBL" id="BAU99809.1"/>
    </source>
</evidence>
<evidence type="ECO:0000256" key="12">
    <source>
        <dbReference type="RuleBase" id="RU361205"/>
    </source>
</evidence>
<evidence type="ECO:0000259" key="13">
    <source>
        <dbReference type="PROSITE" id="PS50972"/>
    </source>
</evidence>
<name>A0A173LY76_9MICO</name>
<keyword evidence="10 12" id="KW-0289">Folate biosynthesis</keyword>
<comment type="pathway">
    <text evidence="3 12">Cofactor biosynthesis; tetrahydrofolate biosynthesis; 7,8-dihydrofolate from 2-amino-4-hydroxy-6-hydroxymethyl-7,8-dihydropteridine diphosphate and 4-aminobenzoate: step 1/2.</text>
</comment>
<evidence type="ECO:0000256" key="1">
    <source>
        <dbReference type="ARBA" id="ARBA00000012"/>
    </source>
</evidence>
<evidence type="ECO:0000256" key="2">
    <source>
        <dbReference type="ARBA" id="ARBA00001946"/>
    </source>
</evidence>
<gene>
    <name evidence="14" type="ORF">AUMI_112670</name>
</gene>
<dbReference type="SUPFAM" id="SSF51717">
    <property type="entry name" value="Dihydropteroate synthetase-like"/>
    <property type="match status" value="1"/>
</dbReference>
<dbReference type="GO" id="GO:0046656">
    <property type="term" value="P:folic acid biosynthetic process"/>
    <property type="evidence" value="ECO:0007669"/>
    <property type="project" value="UniProtKB-KW"/>
</dbReference>
<dbReference type="KEGG" id="amin:AUMI_112670"/>
<dbReference type="PANTHER" id="PTHR20941">
    <property type="entry name" value="FOLATE SYNTHESIS PROTEINS"/>
    <property type="match status" value="1"/>
</dbReference>
<evidence type="ECO:0000256" key="3">
    <source>
        <dbReference type="ARBA" id="ARBA00004763"/>
    </source>
</evidence>
<evidence type="ECO:0000256" key="5">
    <source>
        <dbReference type="ARBA" id="ARBA00012458"/>
    </source>
</evidence>
<dbReference type="InterPro" id="IPR006390">
    <property type="entry name" value="DHP_synth_dom"/>
</dbReference>
<evidence type="ECO:0000256" key="8">
    <source>
        <dbReference type="ARBA" id="ARBA00022723"/>
    </source>
</evidence>
<evidence type="ECO:0000256" key="9">
    <source>
        <dbReference type="ARBA" id="ARBA00022842"/>
    </source>
</evidence>
<dbReference type="UniPathway" id="UPA00077">
    <property type="reaction ID" value="UER00156"/>
</dbReference>
<dbReference type="PROSITE" id="PS50972">
    <property type="entry name" value="PTERIN_BINDING"/>
    <property type="match status" value="1"/>
</dbReference>
<organism evidence="14 15">
    <name type="scientific">Aurantimicrobium minutum</name>
    <dbReference type="NCBI Taxonomy" id="708131"/>
    <lineage>
        <taxon>Bacteria</taxon>
        <taxon>Bacillati</taxon>
        <taxon>Actinomycetota</taxon>
        <taxon>Actinomycetes</taxon>
        <taxon>Micrococcales</taxon>
        <taxon>Microbacteriaceae</taxon>
        <taxon>Aurantimicrobium</taxon>
    </lineage>
</organism>
<reference evidence="14 15" key="1">
    <citation type="journal article" date="2016" name="Genome Announc.">
        <title>Complete Genome Sequence of Aurantimicrobium minutum Type Strain KNCT, a Planktonic Ultramicrobacterium Isolated from River Water.</title>
        <authorList>
            <person name="Nakai R."/>
            <person name="Fujisawa T."/>
            <person name="Nakamura Y."/>
            <person name="Nishide H."/>
            <person name="Uchiyama I."/>
            <person name="Baba T."/>
            <person name="Toyoda A."/>
            <person name="Fujiyama A."/>
            <person name="Naganuma T."/>
            <person name="Niki H."/>
        </authorList>
    </citation>
    <scope>NUCLEOTIDE SEQUENCE [LARGE SCALE GENOMIC DNA]</scope>
    <source>
        <strain evidence="14 15">KNC</strain>
    </source>
</reference>
<dbReference type="EC" id="2.5.1.15" evidence="5 12"/>
<dbReference type="FunFam" id="3.20.20.20:FF:000006">
    <property type="entry name" value="Dihydropteroate synthase"/>
    <property type="match status" value="1"/>
</dbReference>
<keyword evidence="7 12" id="KW-0808">Transferase</keyword>
<dbReference type="PROSITE" id="PS00792">
    <property type="entry name" value="DHPS_1"/>
    <property type="match status" value="1"/>
</dbReference>
<dbReference type="PANTHER" id="PTHR20941:SF1">
    <property type="entry name" value="FOLIC ACID SYNTHESIS PROTEIN FOL1"/>
    <property type="match status" value="1"/>
</dbReference>
<feature type="domain" description="Pterin-binding" evidence="13">
    <location>
        <begin position="6"/>
        <end position="260"/>
    </location>
</feature>
<comment type="similarity">
    <text evidence="4 12">Belongs to the DHPS family.</text>
</comment>
<dbReference type="GO" id="GO:0046654">
    <property type="term" value="P:tetrahydrofolate biosynthetic process"/>
    <property type="evidence" value="ECO:0007669"/>
    <property type="project" value="UniProtKB-UniPathway"/>
</dbReference>
<evidence type="ECO:0000256" key="4">
    <source>
        <dbReference type="ARBA" id="ARBA00009503"/>
    </source>
</evidence>
<sequence length="271" mass="29258">MTEHRTLIMGILNVTEDSFSDGGKFLNTEAAIKHGIAMMEQGADIIDIGGESTRPGAQRVSVEEEQLRVLPVVGALVRSGATVSIDTMNAATALLAVEHGATYVNDVSGGLADFFMPRMVAQSDAMYIASHWRGHSVNMDNKALYKDAPTDITRELSDRVEALLEEGIKPEKLILDPGLGFAKNSEHNWQMLGRLDELKALGYPLLIGASRKRFLAALLPEDATMEDRDSASVAVSVLAAQAGAWGVRVHDVARTYGALRVLESWNKGARG</sequence>
<keyword evidence="9 12" id="KW-0460">Magnesium</keyword>
<dbReference type="Proteomes" id="UP000243847">
    <property type="component" value="Chromosome sequence1"/>
</dbReference>
<dbReference type="Pfam" id="PF00809">
    <property type="entry name" value="Pterin_bind"/>
    <property type="match status" value="1"/>
</dbReference>
<protein>
    <recommendedName>
        <fullName evidence="6 12">Dihydropteroate synthase</fullName>
        <shortName evidence="12">DHPS</shortName>
        <ecNumber evidence="5 12">2.5.1.15</ecNumber>
    </recommendedName>
    <alternativeName>
        <fullName evidence="11 12">Dihydropteroate pyrophosphorylase</fullName>
    </alternativeName>
</protein>
<evidence type="ECO:0000256" key="6">
    <source>
        <dbReference type="ARBA" id="ARBA00016919"/>
    </source>
</evidence>
<proteinExistence type="inferred from homology"/>
<dbReference type="GO" id="GO:0005829">
    <property type="term" value="C:cytosol"/>
    <property type="evidence" value="ECO:0007669"/>
    <property type="project" value="TreeGrafter"/>
</dbReference>
<dbReference type="PROSITE" id="PS00793">
    <property type="entry name" value="DHPS_2"/>
    <property type="match status" value="1"/>
</dbReference>
<evidence type="ECO:0000313" key="15">
    <source>
        <dbReference type="Proteomes" id="UP000243847"/>
    </source>
</evidence>
<dbReference type="CDD" id="cd00739">
    <property type="entry name" value="DHPS"/>
    <property type="match status" value="1"/>
</dbReference>
<dbReference type="GO" id="GO:0046872">
    <property type="term" value="F:metal ion binding"/>
    <property type="evidence" value="ECO:0007669"/>
    <property type="project" value="UniProtKB-KW"/>
</dbReference>
<comment type="cofactor">
    <cofactor evidence="2 12">
        <name>Mg(2+)</name>
        <dbReference type="ChEBI" id="CHEBI:18420"/>
    </cofactor>
</comment>
<dbReference type="AlphaFoldDB" id="A0A173LY76"/>
<dbReference type="InterPro" id="IPR000489">
    <property type="entry name" value="Pterin-binding_dom"/>
</dbReference>
<dbReference type="NCBIfam" id="TIGR01496">
    <property type="entry name" value="DHPS"/>
    <property type="match status" value="1"/>
</dbReference>
<dbReference type="EMBL" id="AP017457">
    <property type="protein sequence ID" value="BAU99809.1"/>
    <property type="molecule type" value="Genomic_DNA"/>
</dbReference>
<dbReference type="GeneID" id="80452455"/>
<dbReference type="InterPro" id="IPR011005">
    <property type="entry name" value="Dihydropteroate_synth-like_sf"/>
</dbReference>
<evidence type="ECO:0000256" key="10">
    <source>
        <dbReference type="ARBA" id="ARBA00022909"/>
    </source>
</evidence>
<accession>A0A173LY76</accession>
<comment type="catalytic activity">
    <reaction evidence="1">
        <text>(7,8-dihydropterin-6-yl)methyl diphosphate + 4-aminobenzoate = 7,8-dihydropteroate + diphosphate</text>
        <dbReference type="Rhea" id="RHEA:19949"/>
        <dbReference type="ChEBI" id="CHEBI:17836"/>
        <dbReference type="ChEBI" id="CHEBI:17839"/>
        <dbReference type="ChEBI" id="CHEBI:33019"/>
        <dbReference type="ChEBI" id="CHEBI:72950"/>
        <dbReference type="EC" id="2.5.1.15"/>
    </reaction>
</comment>
<keyword evidence="8 12" id="KW-0479">Metal-binding</keyword>
<dbReference type="GO" id="GO:0004156">
    <property type="term" value="F:dihydropteroate synthase activity"/>
    <property type="evidence" value="ECO:0007669"/>
    <property type="project" value="UniProtKB-EC"/>
</dbReference>
<evidence type="ECO:0000256" key="11">
    <source>
        <dbReference type="ARBA" id="ARBA00030193"/>
    </source>
</evidence>
<comment type="function">
    <text evidence="12">Catalyzes the condensation of para-aminobenzoate (pABA) with 6-hydroxymethyl-7,8-dihydropterin diphosphate (DHPt-PP) to form 7,8-dihydropteroate (H2Pte), the immediate precursor of folate derivatives.</text>
</comment>
<dbReference type="Gene3D" id="3.20.20.20">
    <property type="entry name" value="Dihydropteroate synthase-like"/>
    <property type="match status" value="1"/>
</dbReference>
<evidence type="ECO:0000256" key="7">
    <source>
        <dbReference type="ARBA" id="ARBA00022679"/>
    </source>
</evidence>
<dbReference type="InterPro" id="IPR045031">
    <property type="entry name" value="DHP_synth-like"/>
</dbReference>